<dbReference type="AlphaFoldDB" id="A0A4Y2VTE1"/>
<proteinExistence type="predicted"/>
<dbReference type="Proteomes" id="UP000499080">
    <property type="component" value="Unassembled WGS sequence"/>
</dbReference>
<comment type="caution">
    <text evidence="1">The sequence shown here is derived from an EMBL/GenBank/DDBJ whole genome shotgun (WGS) entry which is preliminary data.</text>
</comment>
<protein>
    <submittedName>
        <fullName evidence="1">Uncharacterized protein</fullName>
    </submittedName>
</protein>
<reference evidence="1 2" key="1">
    <citation type="journal article" date="2019" name="Sci. Rep.">
        <title>Orb-weaving spider Araneus ventricosus genome elucidates the spidroin gene catalogue.</title>
        <authorList>
            <person name="Kono N."/>
            <person name="Nakamura H."/>
            <person name="Ohtoshi R."/>
            <person name="Moran D.A.P."/>
            <person name="Shinohara A."/>
            <person name="Yoshida Y."/>
            <person name="Fujiwara M."/>
            <person name="Mori M."/>
            <person name="Tomita M."/>
            <person name="Arakawa K."/>
        </authorList>
    </citation>
    <scope>NUCLEOTIDE SEQUENCE [LARGE SCALE GENOMIC DNA]</scope>
</reference>
<sequence>MWPSVVLEEHYPIQELAPDLLLDGLFEPKQRVAIPLYGATCETALRTPLSSCDKSVKHAPLCAKKFYNCSLC</sequence>
<evidence type="ECO:0000313" key="1">
    <source>
        <dbReference type="EMBL" id="GBO27546.1"/>
    </source>
</evidence>
<gene>
    <name evidence="1" type="ORF">AVEN_238571_1</name>
</gene>
<accession>A0A4Y2VTE1</accession>
<name>A0A4Y2VTE1_ARAVE</name>
<dbReference type="EMBL" id="BGPR01050556">
    <property type="protein sequence ID" value="GBO27546.1"/>
    <property type="molecule type" value="Genomic_DNA"/>
</dbReference>
<evidence type="ECO:0000313" key="2">
    <source>
        <dbReference type="Proteomes" id="UP000499080"/>
    </source>
</evidence>
<keyword evidence="2" id="KW-1185">Reference proteome</keyword>
<organism evidence="1 2">
    <name type="scientific">Araneus ventricosus</name>
    <name type="common">Orbweaver spider</name>
    <name type="synonym">Epeira ventricosa</name>
    <dbReference type="NCBI Taxonomy" id="182803"/>
    <lineage>
        <taxon>Eukaryota</taxon>
        <taxon>Metazoa</taxon>
        <taxon>Ecdysozoa</taxon>
        <taxon>Arthropoda</taxon>
        <taxon>Chelicerata</taxon>
        <taxon>Arachnida</taxon>
        <taxon>Araneae</taxon>
        <taxon>Araneomorphae</taxon>
        <taxon>Entelegynae</taxon>
        <taxon>Araneoidea</taxon>
        <taxon>Araneidae</taxon>
        <taxon>Araneus</taxon>
    </lineage>
</organism>